<feature type="compositionally biased region" description="Basic and acidic residues" evidence="1">
    <location>
        <begin position="194"/>
        <end position="281"/>
    </location>
</feature>
<sequence length="358" mass="42630">MFNKEKSMSERLNLRLPDGPAKKKLEEAAAAERARQEELEKEQSEYEDRGRREGTPPPRKRSSKVDRKESPPRERSTETVQPPRPARNFQDFAKSRKNGNEIPTDRRARGSSRVRNNDAQERSESKRYTHKQTLPERPRQKHRNNPLSADDFYSDYIDREGAEELKRHREMKDHERRIREEEEEQERERKRKQERRERKEEEEIERAWRDNLQRDRERVAREIAREESARQSKPRTAREKVNRDEGDRKTRERSRSRDQYHRDHAREGRAPLDIGGGDRPRSYIPYEYKPVNIPKLVAKPKVDRTGGERERRAKSTVRQPKNRDARETRSRDIGGADQYERYAPPLTTPGAGRSTLLI</sequence>
<feature type="compositionally biased region" description="Basic and acidic residues" evidence="1">
    <location>
        <begin position="300"/>
        <end position="313"/>
    </location>
</feature>
<evidence type="ECO:0000313" key="2">
    <source>
        <dbReference type="EMBL" id="TGO64302.1"/>
    </source>
</evidence>
<gene>
    <name evidence="2" type="ORF">BOTNAR_0090g00330</name>
</gene>
<feature type="compositionally biased region" description="Basic and acidic residues" evidence="1">
    <location>
        <begin position="20"/>
        <end position="54"/>
    </location>
</feature>
<dbReference type="AlphaFoldDB" id="A0A4Z1IXR2"/>
<organism evidence="2 3">
    <name type="scientific">Botryotinia narcissicola</name>
    <dbReference type="NCBI Taxonomy" id="278944"/>
    <lineage>
        <taxon>Eukaryota</taxon>
        <taxon>Fungi</taxon>
        <taxon>Dikarya</taxon>
        <taxon>Ascomycota</taxon>
        <taxon>Pezizomycotina</taxon>
        <taxon>Leotiomycetes</taxon>
        <taxon>Helotiales</taxon>
        <taxon>Sclerotiniaceae</taxon>
        <taxon>Botryotinia</taxon>
    </lineage>
</organism>
<feature type="region of interest" description="Disordered" evidence="1">
    <location>
        <begin position="1"/>
        <end position="358"/>
    </location>
</feature>
<dbReference type="OrthoDB" id="3562781at2759"/>
<feature type="compositionally biased region" description="Basic and acidic residues" evidence="1">
    <location>
        <begin position="63"/>
        <end position="77"/>
    </location>
</feature>
<feature type="compositionally biased region" description="Basic and acidic residues" evidence="1">
    <location>
        <begin position="321"/>
        <end position="340"/>
    </location>
</feature>
<protein>
    <submittedName>
        <fullName evidence="2">Uncharacterized protein</fullName>
    </submittedName>
</protein>
<evidence type="ECO:0000256" key="1">
    <source>
        <dbReference type="SAM" id="MobiDB-lite"/>
    </source>
</evidence>
<reference evidence="2 3" key="1">
    <citation type="submission" date="2017-12" db="EMBL/GenBank/DDBJ databases">
        <title>Comparative genomics of Botrytis spp.</title>
        <authorList>
            <person name="Valero-Jimenez C.A."/>
            <person name="Tapia P."/>
            <person name="Veloso J."/>
            <person name="Silva-Moreno E."/>
            <person name="Staats M."/>
            <person name="Valdes J.H."/>
            <person name="Van Kan J.A.L."/>
        </authorList>
    </citation>
    <scope>NUCLEOTIDE SEQUENCE [LARGE SCALE GENOMIC DNA]</scope>
    <source>
        <strain evidence="2 3">MUCL2120</strain>
    </source>
</reference>
<dbReference type="EMBL" id="PQXJ01000090">
    <property type="protein sequence ID" value="TGO64302.1"/>
    <property type="molecule type" value="Genomic_DNA"/>
</dbReference>
<feature type="compositionally biased region" description="Basic and acidic residues" evidence="1">
    <location>
        <begin position="115"/>
        <end position="138"/>
    </location>
</feature>
<proteinExistence type="predicted"/>
<comment type="caution">
    <text evidence="2">The sequence shown here is derived from an EMBL/GenBank/DDBJ whole genome shotgun (WGS) entry which is preliminary data.</text>
</comment>
<feature type="compositionally biased region" description="Basic and acidic residues" evidence="1">
    <location>
        <begin position="1"/>
        <end position="13"/>
    </location>
</feature>
<dbReference type="Proteomes" id="UP000297452">
    <property type="component" value="Unassembled WGS sequence"/>
</dbReference>
<feature type="compositionally biased region" description="Basic and acidic residues" evidence="1">
    <location>
        <begin position="156"/>
        <end position="180"/>
    </location>
</feature>
<name>A0A4Z1IXR2_9HELO</name>
<accession>A0A4Z1IXR2</accession>
<keyword evidence="3" id="KW-1185">Reference proteome</keyword>
<evidence type="ECO:0000313" key="3">
    <source>
        <dbReference type="Proteomes" id="UP000297452"/>
    </source>
</evidence>